<organism evidence="1 2">
    <name type="scientific">Trichloromonas acetexigens</name>
    <dbReference type="NCBI Taxonomy" id="38815"/>
    <lineage>
        <taxon>Bacteria</taxon>
        <taxon>Pseudomonadati</taxon>
        <taxon>Thermodesulfobacteriota</taxon>
        <taxon>Desulfuromonadia</taxon>
        <taxon>Desulfuromonadales</taxon>
        <taxon>Trichloromonadaceae</taxon>
        <taxon>Trichloromonas</taxon>
    </lineage>
</organism>
<protein>
    <submittedName>
        <fullName evidence="1">Type II toxin-antitoxin system HicB family antitoxin</fullName>
    </submittedName>
</protein>
<evidence type="ECO:0000313" key="2">
    <source>
        <dbReference type="Proteomes" id="UP000317155"/>
    </source>
</evidence>
<dbReference type="SUPFAM" id="SSF143100">
    <property type="entry name" value="TTHA1013/TTHA0281-like"/>
    <property type="match status" value="1"/>
</dbReference>
<dbReference type="Proteomes" id="UP000317155">
    <property type="component" value="Unassembled WGS sequence"/>
</dbReference>
<dbReference type="InterPro" id="IPR008651">
    <property type="entry name" value="Uncharacterised_HicB"/>
</dbReference>
<dbReference type="InterPro" id="IPR035069">
    <property type="entry name" value="TTHA1013/TTHA0281-like"/>
</dbReference>
<dbReference type="OrthoDB" id="5297106at2"/>
<dbReference type="Pfam" id="PF05534">
    <property type="entry name" value="HicB"/>
    <property type="match status" value="1"/>
</dbReference>
<dbReference type="RefSeq" id="WP_092057698.1">
    <property type="nucleotide sequence ID" value="NZ_FOJJ01000037.1"/>
</dbReference>
<dbReference type="Gene3D" id="1.10.1220.10">
    <property type="entry name" value="Met repressor-like"/>
    <property type="match status" value="1"/>
</dbReference>
<proteinExistence type="predicted"/>
<dbReference type="SUPFAM" id="SSF47598">
    <property type="entry name" value="Ribbon-helix-helix"/>
    <property type="match status" value="1"/>
</dbReference>
<keyword evidence="2" id="KW-1185">Reference proteome</keyword>
<reference evidence="1 2" key="1">
    <citation type="submission" date="2019-07" db="EMBL/GenBank/DDBJ databases">
        <title>Insights of Desulfuromonas acetexigens electromicrobiology.</title>
        <authorList>
            <person name="Katuri K."/>
            <person name="Sapireddy V."/>
            <person name="Shaw D.R."/>
            <person name="Saikaly P."/>
        </authorList>
    </citation>
    <scope>NUCLEOTIDE SEQUENCE [LARGE SCALE GENOMIC DNA]</scope>
    <source>
        <strain evidence="1 2">2873</strain>
    </source>
</reference>
<comment type="caution">
    <text evidence="1">The sequence shown here is derived from an EMBL/GenBank/DDBJ whole genome shotgun (WGS) entry which is preliminary data.</text>
</comment>
<dbReference type="AlphaFoldDB" id="A0A550JF90"/>
<evidence type="ECO:0000313" key="1">
    <source>
        <dbReference type="EMBL" id="TRO81871.1"/>
    </source>
</evidence>
<dbReference type="GO" id="GO:0006355">
    <property type="term" value="P:regulation of DNA-templated transcription"/>
    <property type="evidence" value="ECO:0007669"/>
    <property type="project" value="InterPro"/>
</dbReference>
<sequence length="108" mass="11972">MSTMTYKDYAARIEYSEEDGCFIGRIAGIRDVVGFHAECVQELREAFREAVDDYLATCEKVGQAPQRPYSGKLMLRVPPEVHARAAMMAEAHGMSLNQWAAAVLSKAS</sequence>
<dbReference type="EMBL" id="VJVV01000005">
    <property type="protein sequence ID" value="TRO81871.1"/>
    <property type="molecule type" value="Genomic_DNA"/>
</dbReference>
<name>A0A550JF90_9BACT</name>
<accession>A0A550JF90</accession>
<dbReference type="InterPro" id="IPR010985">
    <property type="entry name" value="Ribbon_hlx_hlx"/>
</dbReference>
<gene>
    <name evidence="1" type="ORF">FL622_08720</name>
</gene>
<dbReference type="InterPro" id="IPR013321">
    <property type="entry name" value="Arc_rbn_hlx_hlx"/>
</dbReference>